<evidence type="ECO:0000259" key="1">
    <source>
        <dbReference type="Pfam" id="PF18734"/>
    </source>
</evidence>
<keyword evidence="3" id="KW-1185">Reference proteome</keyword>
<dbReference type="Proteomes" id="UP001596163">
    <property type="component" value="Unassembled WGS sequence"/>
</dbReference>
<dbReference type="RefSeq" id="WP_377913061.1">
    <property type="nucleotide sequence ID" value="NZ_JBHSKS010000003.1"/>
</dbReference>
<gene>
    <name evidence="2" type="ORF">ACFPIK_05535</name>
</gene>
<dbReference type="InterPro" id="IPR040704">
    <property type="entry name" value="HEPN_AbiU2"/>
</dbReference>
<dbReference type="Pfam" id="PF18734">
    <property type="entry name" value="HEPN_AbiU2"/>
    <property type="match status" value="1"/>
</dbReference>
<accession>A0ABW0BW04</accession>
<reference evidence="3" key="1">
    <citation type="journal article" date="2019" name="Int. J. Syst. Evol. Microbiol.">
        <title>The Global Catalogue of Microorganisms (GCM) 10K type strain sequencing project: providing services to taxonomists for standard genome sequencing and annotation.</title>
        <authorList>
            <consortium name="The Broad Institute Genomics Platform"/>
            <consortium name="The Broad Institute Genome Sequencing Center for Infectious Disease"/>
            <person name="Wu L."/>
            <person name="Ma J."/>
        </authorList>
    </citation>
    <scope>NUCLEOTIDE SEQUENCE [LARGE SCALE GENOMIC DNA]</scope>
    <source>
        <strain evidence="3">CGMCC 1.7030</strain>
    </source>
</reference>
<evidence type="ECO:0000313" key="2">
    <source>
        <dbReference type="EMBL" id="MFC5191219.1"/>
    </source>
</evidence>
<name>A0ABW0BW04_9BACT</name>
<dbReference type="EMBL" id="JBHSKS010000003">
    <property type="protein sequence ID" value="MFC5191219.1"/>
    <property type="molecule type" value="Genomic_DNA"/>
</dbReference>
<protein>
    <recommendedName>
        <fullName evidence="1">HEPN AbiU2-like domain-containing protein</fullName>
    </recommendedName>
</protein>
<evidence type="ECO:0000313" key="3">
    <source>
        <dbReference type="Proteomes" id="UP001596163"/>
    </source>
</evidence>
<organism evidence="2 3">
    <name type="scientific">Algoriphagus aquatilis</name>
    <dbReference type="NCBI Taxonomy" id="490186"/>
    <lineage>
        <taxon>Bacteria</taxon>
        <taxon>Pseudomonadati</taxon>
        <taxon>Bacteroidota</taxon>
        <taxon>Cytophagia</taxon>
        <taxon>Cytophagales</taxon>
        <taxon>Cyclobacteriaceae</taxon>
        <taxon>Algoriphagus</taxon>
    </lineage>
</organism>
<feature type="domain" description="HEPN AbiU2-like" evidence="1">
    <location>
        <begin position="40"/>
        <end position="135"/>
    </location>
</feature>
<proteinExistence type="predicted"/>
<sequence>MALNLCHRSLTELIIIAEQKEKGNNCVCNSDTIKFYQFTLHYMFVLEICKLLEARNISKEANYASLYRLNIQVLESIGNDYKSSHDSINKELNEISESNLFKKIKDYRHKKLAHSDRNQEFGPLNFKGFSKNELKDCKLLLEKVTGLFNLCMSKYENEFHFPKISTTFGFLTNYEDYRSYAFLDYRKFLNWKTLNVSELK</sequence>
<comment type="caution">
    <text evidence="2">The sequence shown here is derived from an EMBL/GenBank/DDBJ whole genome shotgun (WGS) entry which is preliminary data.</text>
</comment>